<evidence type="ECO:0000313" key="1">
    <source>
        <dbReference type="EMBL" id="ROL74074.1"/>
    </source>
</evidence>
<dbReference type="EMBL" id="MOAM01000017">
    <property type="protein sequence ID" value="ROL74074.1"/>
    <property type="molecule type" value="Genomic_DNA"/>
</dbReference>
<dbReference type="AlphaFoldDB" id="A0A423DR85"/>
<evidence type="ECO:0008006" key="3">
    <source>
        <dbReference type="Google" id="ProtNLM"/>
    </source>
</evidence>
<organism evidence="1 2">
    <name type="scientific">Pseudomonas vranovensis</name>
    <dbReference type="NCBI Taxonomy" id="321661"/>
    <lineage>
        <taxon>Bacteria</taxon>
        <taxon>Pseudomonadati</taxon>
        <taxon>Pseudomonadota</taxon>
        <taxon>Gammaproteobacteria</taxon>
        <taxon>Pseudomonadales</taxon>
        <taxon>Pseudomonadaceae</taxon>
        <taxon>Pseudomonas</taxon>
    </lineage>
</organism>
<dbReference type="Pfam" id="PF19619">
    <property type="entry name" value="DUF6124"/>
    <property type="match status" value="1"/>
</dbReference>
<accession>A0A423DR85</accession>
<sequence length="110" mass="11725">MKPISPETDLSLDSEALSNSDAARRALDYYLNPAPVTFGPDEPLLVAREGLSSAQATAHATNILRCAAATAYESADGMQGVPRDLALASMHMINMARAMLERTAANQEHP</sequence>
<proteinExistence type="predicted"/>
<evidence type="ECO:0000313" key="2">
    <source>
        <dbReference type="Proteomes" id="UP000285286"/>
    </source>
</evidence>
<gene>
    <name evidence="1" type="ORF">BHU25_11930</name>
</gene>
<reference evidence="1 2" key="1">
    <citation type="submission" date="2016-10" db="EMBL/GenBank/DDBJ databases">
        <title>Comparative genome analysis of multiple Pseudomonas spp. focuses on biocontrol and plant growth promoting traits.</title>
        <authorList>
            <person name="Tao X.-Y."/>
            <person name="Taylor C.G."/>
        </authorList>
    </citation>
    <scope>NUCLEOTIDE SEQUENCE [LARGE SCALE GENOMIC DNA]</scope>
    <source>
        <strain evidence="1 2">15D11</strain>
    </source>
</reference>
<protein>
    <recommendedName>
        <fullName evidence="3">DUF3077 domain-containing protein</fullName>
    </recommendedName>
</protein>
<dbReference type="RefSeq" id="WP_123565950.1">
    <property type="nucleotide sequence ID" value="NZ_MOAM01000017.1"/>
</dbReference>
<name>A0A423DR85_9PSED</name>
<keyword evidence="2" id="KW-1185">Reference proteome</keyword>
<comment type="caution">
    <text evidence="1">The sequence shown here is derived from an EMBL/GenBank/DDBJ whole genome shotgun (WGS) entry which is preliminary data.</text>
</comment>
<dbReference type="Proteomes" id="UP000285286">
    <property type="component" value="Unassembled WGS sequence"/>
</dbReference>